<name>A0A368N079_9FLAO</name>
<accession>A0A368N079</accession>
<dbReference type="SUPFAM" id="SSF56925">
    <property type="entry name" value="OMPA-like"/>
    <property type="match status" value="1"/>
</dbReference>
<dbReference type="RefSeq" id="WP_114303861.1">
    <property type="nucleotide sequence ID" value="NZ_QPIE01000005.1"/>
</dbReference>
<keyword evidence="5" id="KW-1185">Reference proteome</keyword>
<reference evidence="4 5" key="1">
    <citation type="submission" date="2018-07" db="EMBL/GenBank/DDBJ databases">
        <title>Chryseobacterium lacus sp. nov., isolated from lake water.</title>
        <authorList>
            <person name="Li C.-M."/>
        </authorList>
    </citation>
    <scope>NUCLEOTIDE SEQUENCE [LARGE SCALE GENOMIC DNA]</scope>
    <source>
        <strain evidence="4 5">YLOS41</strain>
    </source>
</reference>
<proteinExistence type="predicted"/>
<comment type="caution">
    <text evidence="4">The sequence shown here is derived from an EMBL/GenBank/DDBJ whole genome shotgun (WGS) entry which is preliminary data.</text>
</comment>
<feature type="domain" description="Outer membrane protein beta-barrel" evidence="3">
    <location>
        <begin position="8"/>
        <end position="160"/>
    </location>
</feature>
<dbReference type="InterPro" id="IPR011250">
    <property type="entry name" value="OMP/PagP_B-barrel"/>
</dbReference>
<dbReference type="AlphaFoldDB" id="A0A368N079"/>
<dbReference type="OrthoDB" id="1492374at2"/>
<gene>
    <name evidence="4" type="ORF">DQ356_07435</name>
</gene>
<evidence type="ECO:0000259" key="3">
    <source>
        <dbReference type="Pfam" id="PF13505"/>
    </source>
</evidence>
<evidence type="ECO:0000313" key="4">
    <source>
        <dbReference type="EMBL" id="RCU42649.1"/>
    </source>
</evidence>
<evidence type="ECO:0000256" key="2">
    <source>
        <dbReference type="SAM" id="SignalP"/>
    </source>
</evidence>
<protein>
    <recommendedName>
        <fullName evidence="3">Outer membrane protein beta-barrel domain-containing protein</fullName>
    </recommendedName>
</protein>
<feature type="signal peptide" evidence="2">
    <location>
        <begin position="1"/>
        <end position="18"/>
    </location>
</feature>
<evidence type="ECO:0000256" key="1">
    <source>
        <dbReference type="ARBA" id="ARBA00022729"/>
    </source>
</evidence>
<dbReference type="InterPro" id="IPR027385">
    <property type="entry name" value="Beta-barrel_OMP"/>
</dbReference>
<keyword evidence="1 2" id="KW-0732">Signal</keyword>
<evidence type="ECO:0000313" key="5">
    <source>
        <dbReference type="Proteomes" id="UP000252172"/>
    </source>
</evidence>
<sequence length="160" mass="16628">MKKLFLVGALALFASVNAQSGFKIGAHVGLPMGDAGNAYSFNVGVDAAYLFPVAESFSAGVATGYSAFLGKDVGGFKVPTLGLIPIAATGQYMLAEQFSLGADLGYGFLMQDGNNDGGFYYQPRATYHIGENMGLSLSYKGVSQKGGTIDAINLGFGYSF</sequence>
<feature type="chain" id="PRO_5016861359" description="Outer membrane protein beta-barrel domain-containing protein" evidence="2">
    <location>
        <begin position="19"/>
        <end position="160"/>
    </location>
</feature>
<dbReference type="Proteomes" id="UP000252172">
    <property type="component" value="Unassembled WGS sequence"/>
</dbReference>
<dbReference type="Pfam" id="PF13505">
    <property type="entry name" value="OMP_b-brl"/>
    <property type="match status" value="1"/>
</dbReference>
<dbReference type="EMBL" id="QPIE01000005">
    <property type="protein sequence ID" value="RCU42649.1"/>
    <property type="molecule type" value="Genomic_DNA"/>
</dbReference>
<organism evidence="4 5">
    <name type="scientific">Chryseobacterium lacus</name>
    <dbReference type="NCBI Taxonomy" id="2058346"/>
    <lineage>
        <taxon>Bacteria</taxon>
        <taxon>Pseudomonadati</taxon>
        <taxon>Bacteroidota</taxon>
        <taxon>Flavobacteriia</taxon>
        <taxon>Flavobacteriales</taxon>
        <taxon>Weeksellaceae</taxon>
        <taxon>Chryseobacterium group</taxon>
        <taxon>Chryseobacterium</taxon>
    </lineage>
</organism>